<dbReference type="OrthoDB" id="6935590at2"/>
<dbReference type="RefSeq" id="WP_149765435.1">
    <property type="nucleotide sequence ID" value="NZ_FTMK01000008.1"/>
</dbReference>
<organism evidence="2 3">
    <name type="scientific">Paracoccus thiocyanatus</name>
    <dbReference type="NCBI Taxonomy" id="34006"/>
    <lineage>
        <taxon>Bacteria</taxon>
        <taxon>Pseudomonadati</taxon>
        <taxon>Pseudomonadota</taxon>
        <taxon>Alphaproteobacteria</taxon>
        <taxon>Rhodobacterales</taxon>
        <taxon>Paracoccaceae</taxon>
        <taxon>Paracoccus</taxon>
    </lineage>
</organism>
<dbReference type="InterPro" id="IPR049625">
    <property type="entry name" value="Glyco_transf_61_cat"/>
</dbReference>
<evidence type="ECO:0000313" key="3">
    <source>
        <dbReference type="Proteomes" id="UP000323956"/>
    </source>
</evidence>
<feature type="domain" description="Glycosyltransferase 61 catalytic" evidence="1">
    <location>
        <begin position="148"/>
        <end position="295"/>
    </location>
</feature>
<name>A0A1N6T828_9RHOB</name>
<reference evidence="2 3" key="1">
    <citation type="submission" date="2017-01" db="EMBL/GenBank/DDBJ databases">
        <authorList>
            <person name="Varghese N."/>
            <person name="Submissions S."/>
        </authorList>
    </citation>
    <scope>NUCLEOTIDE SEQUENCE [LARGE SCALE GENOMIC DNA]</scope>
    <source>
        <strain evidence="2 3">ATCC 700171</strain>
    </source>
</reference>
<dbReference type="AlphaFoldDB" id="A0A1N6T828"/>
<sequence>MPSLRPIHNRLRRLLGIGHADFLAGAVERWQICPPELAAIAPGIWLPDQVEHIARTEFGALPDILAQMRGNPAEPTPATMGYRFRDVDFVDGVLHARGADRHLRQRRHSGLTYSRPRESLSGALYESWIGNRWFGNWLLNDCLAYRLAEGAGAPVTSAPPRGGHVARYEELLGMAPRRIGDVHFDELVLFDDLHNNSHRRARAQENRARVLAGHDPSPRPGVFIFRGASGDARILENEAEIAERLEAEYGFSTLYIDRMDADELAQAAGATRLVVGVEGSQLAHGVIAMAPGGTVLTLQPADRVTTSLKLLTDCWRQNYAMVVGSGTARGYRVEWDQLRRTLDLIAAATARNPAPEVS</sequence>
<dbReference type="Pfam" id="PF04577">
    <property type="entry name" value="Glyco_transf_61"/>
    <property type="match status" value="1"/>
</dbReference>
<protein>
    <recommendedName>
        <fullName evidence="1">Glycosyltransferase 61 catalytic domain-containing protein</fullName>
    </recommendedName>
</protein>
<dbReference type="Proteomes" id="UP000323956">
    <property type="component" value="Unassembled WGS sequence"/>
</dbReference>
<accession>A0A1N6T828</accession>
<evidence type="ECO:0000313" key="2">
    <source>
        <dbReference type="EMBL" id="SIQ49518.1"/>
    </source>
</evidence>
<dbReference type="EMBL" id="FTMK01000008">
    <property type="protein sequence ID" value="SIQ49518.1"/>
    <property type="molecule type" value="Genomic_DNA"/>
</dbReference>
<gene>
    <name evidence="2" type="ORF">SAMN05421641_108131</name>
</gene>
<proteinExistence type="predicted"/>
<evidence type="ECO:0000259" key="1">
    <source>
        <dbReference type="Pfam" id="PF04577"/>
    </source>
</evidence>
<dbReference type="GO" id="GO:0016757">
    <property type="term" value="F:glycosyltransferase activity"/>
    <property type="evidence" value="ECO:0007669"/>
    <property type="project" value="InterPro"/>
</dbReference>